<reference evidence="1" key="1">
    <citation type="submission" date="2021-03" db="EMBL/GenBank/DDBJ databases">
        <authorList>
            <person name="Peeters C."/>
        </authorList>
    </citation>
    <scope>NUCLEOTIDE SEQUENCE</scope>
    <source>
        <strain evidence="1">LMG 31506</strain>
    </source>
</reference>
<name>A0A916MY89_9BURK</name>
<evidence type="ECO:0000313" key="2">
    <source>
        <dbReference type="Proteomes" id="UP000672934"/>
    </source>
</evidence>
<gene>
    <name evidence="1" type="ORF">LMG31506_05895</name>
</gene>
<proteinExistence type="predicted"/>
<dbReference type="EMBL" id="CAJPUY010000033">
    <property type="protein sequence ID" value="CAG2157068.1"/>
    <property type="molecule type" value="Genomic_DNA"/>
</dbReference>
<comment type="caution">
    <text evidence="1">The sequence shown here is derived from an EMBL/GenBank/DDBJ whole genome shotgun (WGS) entry which is preliminary data.</text>
</comment>
<dbReference type="AlphaFoldDB" id="A0A916MY89"/>
<accession>A0A916MY89</accession>
<keyword evidence="2" id="KW-1185">Reference proteome</keyword>
<sequence length="64" mass="7230">MPCGPHAATFVRAARHHSPREMISFMISDVPPASLVDSDATMQMMRNEYVRFGKLVEQAKIRVN</sequence>
<organism evidence="1 2">
    <name type="scientific">Cupriavidus yeoncheonensis</name>
    <dbReference type="NCBI Taxonomy" id="1462994"/>
    <lineage>
        <taxon>Bacteria</taxon>
        <taxon>Pseudomonadati</taxon>
        <taxon>Pseudomonadota</taxon>
        <taxon>Betaproteobacteria</taxon>
        <taxon>Burkholderiales</taxon>
        <taxon>Burkholderiaceae</taxon>
        <taxon>Cupriavidus</taxon>
    </lineage>
</organism>
<dbReference type="Proteomes" id="UP000672934">
    <property type="component" value="Unassembled WGS sequence"/>
</dbReference>
<protein>
    <submittedName>
        <fullName evidence="1">Uncharacterized protein</fullName>
    </submittedName>
</protein>
<evidence type="ECO:0000313" key="1">
    <source>
        <dbReference type="EMBL" id="CAG2157068.1"/>
    </source>
</evidence>